<organism evidence="4 5">
    <name type="scientific">Nelumbo nucifera</name>
    <name type="common">Sacred lotus</name>
    <dbReference type="NCBI Taxonomy" id="4432"/>
    <lineage>
        <taxon>Eukaryota</taxon>
        <taxon>Viridiplantae</taxon>
        <taxon>Streptophyta</taxon>
        <taxon>Embryophyta</taxon>
        <taxon>Tracheophyta</taxon>
        <taxon>Spermatophyta</taxon>
        <taxon>Magnoliopsida</taxon>
        <taxon>Proteales</taxon>
        <taxon>Nelumbonaceae</taxon>
        <taxon>Nelumbo</taxon>
    </lineage>
</organism>
<protein>
    <submittedName>
        <fullName evidence="5">Uncharacterized protein LOC104603377</fullName>
    </submittedName>
</protein>
<feature type="domain" description="G-patch" evidence="2">
    <location>
        <begin position="642"/>
        <end position="688"/>
    </location>
</feature>
<evidence type="ECO:0000313" key="5">
    <source>
        <dbReference type="RefSeq" id="XP_010265699.1"/>
    </source>
</evidence>
<dbReference type="eggNOG" id="KOG2185">
    <property type="taxonomic scope" value="Eukaryota"/>
</dbReference>
<evidence type="ECO:0000256" key="1">
    <source>
        <dbReference type="SAM" id="MobiDB-lite"/>
    </source>
</evidence>
<reference evidence="5" key="1">
    <citation type="submission" date="2025-08" db="UniProtKB">
        <authorList>
            <consortium name="RefSeq"/>
        </authorList>
    </citation>
    <scope>IDENTIFICATION</scope>
</reference>
<name>A0A1U8AIK6_NELNU</name>
<proteinExistence type="predicted"/>
<evidence type="ECO:0000259" key="3">
    <source>
        <dbReference type="PROSITE" id="PS51061"/>
    </source>
</evidence>
<feature type="compositionally biased region" description="Basic and acidic residues" evidence="1">
    <location>
        <begin position="58"/>
        <end position="73"/>
    </location>
</feature>
<dbReference type="PANTHER" id="PTHR47423">
    <property type="entry name" value="G-PATCH DOMAIN CONTAINING PROTEIN"/>
    <property type="match status" value="1"/>
</dbReference>
<dbReference type="OrthoDB" id="29523at2759"/>
<feature type="compositionally biased region" description="Acidic residues" evidence="1">
    <location>
        <begin position="239"/>
        <end position="259"/>
    </location>
</feature>
<dbReference type="Proteomes" id="UP000189703">
    <property type="component" value="Unplaced"/>
</dbReference>
<dbReference type="InterPro" id="IPR034082">
    <property type="entry name" value="R3H_G-patch"/>
</dbReference>
<dbReference type="eggNOG" id="KOG2184">
    <property type="taxonomic scope" value="Eukaryota"/>
</dbReference>
<feature type="region of interest" description="Disordered" evidence="1">
    <location>
        <begin position="541"/>
        <end position="593"/>
    </location>
</feature>
<feature type="compositionally biased region" description="Acidic residues" evidence="1">
    <location>
        <begin position="290"/>
        <end position="299"/>
    </location>
</feature>
<feature type="region of interest" description="Disordered" evidence="1">
    <location>
        <begin position="33"/>
        <end position="82"/>
    </location>
</feature>
<dbReference type="GO" id="GO:0003676">
    <property type="term" value="F:nucleic acid binding"/>
    <property type="evidence" value="ECO:0007669"/>
    <property type="project" value="UniProtKB-UniRule"/>
</dbReference>
<dbReference type="FunCoup" id="A0A1U8AIK6">
    <property type="interactions" value="2144"/>
</dbReference>
<dbReference type="PROSITE" id="PS50174">
    <property type="entry name" value="G_PATCH"/>
    <property type="match status" value="3"/>
</dbReference>
<feature type="domain" description="G-patch" evidence="2">
    <location>
        <begin position="709"/>
        <end position="755"/>
    </location>
</feature>
<dbReference type="Pfam" id="PF01424">
    <property type="entry name" value="R3H"/>
    <property type="match status" value="1"/>
</dbReference>
<feature type="compositionally biased region" description="Polar residues" evidence="1">
    <location>
        <begin position="550"/>
        <end position="561"/>
    </location>
</feature>
<evidence type="ECO:0000259" key="2">
    <source>
        <dbReference type="PROSITE" id="PS50174"/>
    </source>
</evidence>
<dbReference type="RefSeq" id="XP_010265699.1">
    <property type="nucleotide sequence ID" value="XM_010267397.2"/>
</dbReference>
<keyword evidence="4" id="KW-1185">Reference proteome</keyword>
<dbReference type="AlphaFoldDB" id="A0A1U8AIK6"/>
<feature type="region of interest" description="Disordered" evidence="1">
    <location>
        <begin position="160"/>
        <end position="299"/>
    </location>
</feature>
<dbReference type="CDD" id="cd02646">
    <property type="entry name" value="R3H_G-patch"/>
    <property type="match status" value="1"/>
</dbReference>
<dbReference type="PROSITE" id="PS51061">
    <property type="entry name" value="R3H"/>
    <property type="match status" value="1"/>
</dbReference>
<gene>
    <name evidence="5" type="primary">LOC104603377</name>
</gene>
<feature type="region of interest" description="Disordered" evidence="1">
    <location>
        <begin position="347"/>
        <end position="371"/>
    </location>
</feature>
<accession>A0A1U8AIK6</accession>
<dbReference type="GeneID" id="104603377"/>
<dbReference type="InParanoid" id="A0A1U8AIK6"/>
<dbReference type="InterPro" id="IPR036867">
    <property type="entry name" value="R3H_dom_sf"/>
</dbReference>
<feature type="domain" description="R3H" evidence="3">
    <location>
        <begin position="439"/>
        <end position="504"/>
    </location>
</feature>
<dbReference type="PANTHER" id="PTHR47423:SF2">
    <property type="entry name" value="PROTEIN SQS1"/>
    <property type="match status" value="1"/>
</dbReference>
<dbReference type="InterPro" id="IPR000467">
    <property type="entry name" value="G_patch_dom"/>
</dbReference>
<dbReference type="STRING" id="4432.A0A1U8AIK6"/>
<dbReference type="OMA" id="TFEMHTK"/>
<evidence type="ECO:0000313" key="4">
    <source>
        <dbReference type="Proteomes" id="UP000189703"/>
    </source>
</evidence>
<dbReference type="Pfam" id="PF01585">
    <property type="entry name" value="G-patch"/>
    <property type="match status" value="3"/>
</dbReference>
<dbReference type="SMART" id="SM00443">
    <property type="entry name" value="G_patch"/>
    <property type="match status" value="3"/>
</dbReference>
<dbReference type="Gene3D" id="3.30.1370.50">
    <property type="entry name" value="R3H-like domain"/>
    <property type="match status" value="1"/>
</dbReference>
<sequence length="820" mass="89370">MGGGKRRLSRKISKGGGSCRAFFVDGGFLSEWQNDSSSPGSARGKTPRDNGKSASKSSKFDKPEASDSRDGSRRPSGNSFGYEYPVVDVEDLMRLESGIDGNVKGGDVDESRPIILLDSKETQVVAYVDETPCTKSCGGDYTYEYGSNFVLGESFHRGLGFVNEPEETPTGIGSSSAKEEEREGLGFNSSSTEKETNTRKSSSHKQRGQKSEVFVFEGSPSERNSGFLSIGGMKLYTEDISDEDEESDEFVDDDRDSVDEGSSGSSEESDSDGSSGGDDLEGMSSATGSDVDEEIAEDYLEGIGGSYELMNSKWLVDQALDVSDEDGSSSSLSDESLEMFEGLALQNSSQEYGMKPRSRKKAHQGSDRAGAMDGGSLILDDLLFMKDSRKILSKKKHAVRVPQTWPVEGQKSKKFRNVPGAKKKHRKETIALKRRERMMRRGVDLEQINSKLRQMVLNEVDILSFLPMHSHDCSQVQKLASIYRLRSGCQGSGKKRFVTITRTGHTCLPSSADKLRLEKLLGVGDEYGDFAVNEEPKTFERSRTKKVTKLSGSSPPGSHQSFPRKSKKLANHLGSNEPSGRKRTGRRGPLYANQPVSFISSGVMRVDVVEEITTPESNKNNSSIESKDVSNSSKLGAFEMHTRGFGSKMMTKMGFVEGGGLGKDGQGMVEPIEAIKRPKSLGLGVNFSKTDDDTVRSKPEQFRAFEKHTKGFGSKMMAKMGFVEGGGLGKDGQGMVEPIEAIKRPKSLGLGVNFSKTDDDTVRSKPEQFRAFEKHTKGFGSKMMAKMGFVEGMGLGRDSQGMVNPLVAVRLPKSRGLGAK</sequence>
<dbReference type="KEGG" id="nnu:104603377"/>
<dbReference type="InterPro" id="IPR001374">
    <property type="entry name" value="R3H_dom"/>
</dbReference>
<feature type="domain" description="G-patch" evidence="2">
    <location>
        <begin position="776"/>
        <end position="820"/>
    </location>
</feature>